<comment type="subcellular location">
    <subcellularLocation>
        <location evidence="6">Cytoplasm</location>
    </subcellularLocation>
</comment>
<dbReference type="Proteomes" id="UP000489351">
    <property type="component" value="Unassembled WGS sequence"/>
</dbReference>
<evidence type="ECO:0000256" key="3">
    <source>
        <dbReference type="ARBA" id="ARBA00022603"/>
    </source>
</evidence>
<dbReference type="NCBIfam" id="TIGR00138">
    <property type="entry name" value="rsmG_gidB"/>
    <property type="match status" value="1"/>
</dbReference>
<dbReference type="PIRSF" id="PIRSF003078">
    <property type="entry name" value="GidB"/>
    <property type="match status" value="1"/>
</dbReference>
<feature type="binding site" evidence="6">
    <location>
        <position position="147"/>
    </location>
    <ligand>
        <name>S-adenosyl-L-methionine</name>
        <dbReference type="ChEBI" id="CHEBI:59789"/>
    </ligand>
</feature>
<keyword evidence="2 6" id="KW-0698">rRNA processing</keyword>
<feature type="binding site" evidence="6">
    <location>
        <position position="87"/>
    </location>
    <ligand>
        <name>S-adenosyl-L-methionine</name>
        <dbReference type="ChEBI" id="CHEBI:59789"/>
    </ligand>
</feature>
<evidence type="ECO:0000313" key="9">
    <source>
        <dbReference type="EMBL" id="RTY37830.1"/>
    </source>
</evidence>
<reference evidence="9 10" key="1">
    <citation type="submission" date="2018-12" db="EMBL/GenBank/DDBJ databases">
        <authorList>
            <person name="Lunina O.N."/>
            <person name="Grouzdev D.S."/>
            <person name="Gorlenko V.M."/>
            <person name="Savvichev A.S."/>
        </authorList>
    </citation>
    <scope>NUCLEOTIDE SEQUENCE [LARGE SCALE GENOMIC DNA]</scope>
    <source>
        <strain evidence="9 10">BrKhr-17</strain>
    </source>
</reference>
<feature type="binding site" evidence="6">
    <location>
        <begin position="105"/>
        <end position="107"/>
    </location>
    <ligand>
        <name>S-adenosyl-L-methionine</name>
        <dbReference type="ChEBI" id="CHEBI:59789"/>
    </ligand>
</feature>
<evidence type="ECO:0000256" key="6">
    <source>
        <dbReference type="HAMAP-Rule" id="MF_00074"/>
    </source>
</evidence>
<evidence type="ECO:0000256" key="1">
    <source>
        <dbReference type="ARBA" id="ARBA00022490"/>
    </source>
</evidence>
<dbReference type="InterPro" id="IPR003682">
    <property type="entry name" value="rRNA_ssu_MeTfrase_G"/>
</dbReference>
<dbReference type="PANTHER" id="PTHR31760">
    <property type="entry name" value="S-ADENOSYL-L-METHIONINE-DEPENDENT METHYLTRANSFERASES SUPERFAMILY PROTEIN"/>
    <property type="match status" value="1"/>
</dbReference>
<evidence type="ECO:0000313" key="7">
    <source>
        <dbReference type="EMBL" id="KAA6231922.1"/>
    </source>
</evidence>
<dbReference type="Proteomes" id="UP000279908">
    <property type="component" value="Unassembled WGS sequence"/>
</dbReference>
<evidence type="ECO:0000313" key="8">
    <source>
        <dbReference type="EMBL" id="MWV53543.1"/>
    </source>
</evidence>
<proteinExistence type="inferred from homology"/>
<evidence type="ECO:0000256" key="5">
    <source>
        <dbReference type="ARBA" id="ARBA00022691"/>
    </source>
</evidence>
<comment type="caution">
    <text evidence="9">The sequence shown here is derived from an EMBL/GenBank/DDBJ whole genome shotgun (WGS) entry which is preliminary data.</text>
</comment>
<reference evidence="8 12" key="3">
    <citation type="submission" date="2019-11" db="EMBL/GenBank/DDBJ databases">
        <title>Green- and brown-colored morphotypes of Chlorobia in the stratified aquatic ecosystems of Kandalaksha Gulf (White Sea): A model for study of the accessory genome evolution.</title>
        <authorList>
            <person name="Grouzdev D.S."/>
        </authorList>
    </citation>
    <scope>NUCLEOTIDE SEQUENCE [LARGE SCALE GENOMIC DNA]</scope>
    <source>
        <strain evidence="8 12">ZM</strain>
    </source>
</reference>
<dbReference type="EMBL" id="RXYK01000007">
    <property type="protein sequence ID" value="RTY37830.1"/>
    <property type="molecule type" value="Genomic_DNA"/>
</dbReference>
<dbReference type="RefSeq" id="WP_041469686.1">
    <property type="nucleotide sequence ID" value="NZ_RXYK01000007.1"/>
</dbReference>
<dbReference type="InterPro" id="IPR029063">
    <property type="entry name" value="SAM-dependent_MTases_sf"/>
</dbReference>
<organism evidence="9 10">
    <name type="scientific">Chlorobium phaeovibrioides</name>
    <dbReference type="NCBI Taxonomy" id="1094"/>
    <lineage>
        <taxon>Bacteria</taxon>
        <taxon>Pseudomonadati</taxon>
        <taxon>Chlorobiota</taxon>
        <taxon>Chlorobiia</taxon>
        <taxon>Chlorobiales</taxon>
        <taxon>Chlorobiaceae</taxon>
        <taxon>Chlorobium/Pelodictyon group</taxon>
        <taxon>Chlorobium</taxon>
    </lineage>
</organism>
<reference evidence="7 11" key="2">
    <citation type="submission" date="2019-07" db="EMBL/GenBank/DDBJ databases">
        <title>Draft genome Sequence of Chlorobium phaeovibrioides sp. strain PhvTcv-s14, from the Phylum Chlorobi.</title>
        <authorList>
            <person name="Babenko V."/>
            <person name="Boldyreva D."/>
            <person name="Kanygina A."/>
            <person name="Selezneva O."/>
            <person name="Akopiyan T."/>
            <person name="Lunina O."/>
        </authorList>
    </citation>
    <scope>NUCLEOTIDE SEQUENCE [LARGE SCALE GENOMIC DNA]</scope>
    <source>
        <strain evidence="7 11">GrTcv12</strain>
    </source>
</reference>
<comment type="function">
    <text evidence="6">Specifically methylates the N7 position of a guanine in 16S rRNA.</text>
</comment>
<evidence type="ECO:0000313" key="12">
    <source>
        <dbReference type="Proteomes" id="UP000489351"/>
    </source>
</evidence>
<dbReference type="EMBL" id="WUBZ01000001">
    <property type="protein sequence ID" value="MWV53543.1"/>
    <property type="molecule type" value="Genomic_DNA"/>
</dbReference>
<keyword evidence="1 6" id="KW-0963">Cytoplasm</keyword>
<evidence type="ECO:0000313" key="10">
    <source>
        <dbReference type="Proteomes" id="UP000279908"/>
    </source>
</evidence>
<dbReference type="PANTHER" id="PTHR31760:SF0">
    <property type="entry name" value="S-ADENOSYL-L-METHIONINE-DEPENDENT METHYLTRANSFERASES SUPERFAMILY PROTEIN"/>
    <property type="match status" value="1"/>
</dbReference>
<keyword evidence="3 6" id="KW-0489">Methyltransferase</keyword>
<dbReference type="Proteomes" id="UP000327458">
    <property type="component" value="Unassembled WGS sequence"/>
</dbReference>
<dbReference type="EMBL" id="VMRG01000001">
    <property type="protein sequence ID" value="KAA6231922.1"/>
    <property type="molecule type" value="Genomic_DNA"/>
</dbReference>
<feature type="binding site" evidence="6">
    <location>
        <begin position="133"/>
        <end position="134"/>
    </location>
    <ligand>
        <name>S-adenosyl-L-methionine</name>
        <dbReference type="ChEBI" id="CHEBI:59789"/>
    </ligand>
</feature>
<feature type="binding site" evidence="6">
    <location>
        <position position="82"/>
    </location>
    <ligand>
        <name>S-adenosyl-L-methionine</name>
        <dbReference type="ChEBI" id="CHEBI:59789"/>
    </ligand>
</feature>
<keyword evidence="12" id="KW-1185">Reference proteome</keyword>
<gene>
    <name evidence="6 9" type="primary">rsmG</name>
    <name evidence="9" type="ORF">EKD02_05905</name>
    <name evidence="7" type="ORF">FP507_01495</name>
    <name evidence="8" type="ORF">GJ685_00515</name>
</gene>
<keyword evidence="5 6" id="KW-0949">S-adenosyl-L-methionine</keyword>
<accession>A0A3S0NAA4</accession>
<sequence>MKQQNNDGDQLQSFCTNEGIQITDEQHQLLVRYAQMLESWNTKVNLISRKEDAPVLIRHVFHSLLPSLVHNFRDGETVLDLGTGGGLPGIPLAIMYPQVQFLLVDSTGKKITACSAMIEELGLTNARAMHTRVEELKGLAFNTILSRQVAPLKELSRYAAPLLKKNGELICLKGGDLQKEIDEALREGKKRKGFPGSVTLKPIGEVSPLFNEKQIVIARWR</sequence>
<dbReference type="AlphaFoldDB" id="A0A3S0NAA4"/>
<evidence type="ECO:0000256" key="4">
    <source>
        <dbReference type="ARBA" id="ARBA00022679"/>
    </source>
</evidence>
<protein>
    <recommendedName>
        <fullName evidence="6">Ribosomal RNA small subunit methyltransferase G</fullName>
        <ecNumber evidence="6">2.1.1.-</ecNumber>
    </recommendedName>
    <alternativeName>
        <fullName evidence="6">16S rRNA 7-methylguanosine methyltransferase</fullName>
        <shortName evidence="6">16S rRNA m7G methyltransferase</shortName>
    </alternativeName>
</protein>
<name>A0A3S0NAA4_CHLPH</name>
<dbReference type="Gene3D" id="3.40.50.150">
    <property type="entry name" value="Vaccinia Virus protein VP39"/>
    <property type="match status" value="1"/>
</dbReference>
<dbReference type="EC" id="2.1.1.-" evidence="6"/>
<dbReference type="SUPFAM" id="SSF53335">
    <property type="entry name" value="S-adenosyl-L-methionine-dependent methyltransferases"/>
    <property type="match status" value="1"/>
</dbReference>
<dbReference type="GO" id="GO:0005829">
    <property type="term" value="C:cytosol"/>
    <property type="evidence" value="ECO:0007669"/>
    <property type="project" value="TreeGrafter"/>
</dbReference>
<keyword evidence="4 6" id="KW-0808">Transferase</keyword>
<comment type="similarity">
    <text evidence="6">Belongs to the methyltransferase superfamily. RNA methyltransferase RsmG family.</text>
</comment>
<dbReference type="SMR" id="A0A3S0NAA4"/>
<evidence type="ECO:0000256" key="2">
    <source>
        <dbReference type="ARBA" id="ARBA00022552"/>
    </source>
</evidence>
<dbReference type="HAMAP" id="MF_00074">
    <property type="entry name" value="16SrRNA_methyltr_G"/>
    <property type="match status" value="1"/>
</dbReference>
<dbReference type="GO" id="GO:0070043">
    <property type="term" value="F:rRNA (guanine-N7-)-methyltransferase activity"/>
    <property type="evidence" value="ECO:0007669"/>
    <property type="project" value="UniProtKB-UniRule"/>
</dbReference>
<evidence type="ECO:0000313" key="11">
    <source>
        <dbReference type="Proteomes" id="UP000327458"/>
    </source>
</evidence>
<dbReference type="Pfam" id="PF02527">
    <property type="entry name" value="GidB"/>
    <property type="match status" value="1"/>
</dbReference>